<feature type="region of interest" description="Disordered" evidence="1">
    <location>
        <begin position="186"/>
        <end position="207"/>
    </location>
</feature>
<gene>
    <name evidence="2" type="ORF">DXA79_04960</name>
</gene>
<dbReference type="Proteomes" id="UP000261031">
    <property type="component" value="Unassembled WGS sequence"/>
</dbReference>
<proteinExistence type="predicted"/>
<accession>A0A3E5HME2</accession>
<name>A0A3E5HME2_BIFPS</name>
<organism evidence="2 3">
    <name type="scientific">Bifidobacterium pseudocatenulatum</name>
    <dbReference type="NCBI Taxonomy" id="28026"/>
    <lineage>
        <taxon>Bacteria</taxon>
        <taxon>Bacillati</taxon>
        <taxon>Actinomycetota</taxon>
        <taxon>Actinomycetes</taxon>
        <taxon>Bifidobacteriales</taxon>
        <taxon>Bifidobacteriaceae</taxon>
        <taxon>Bifidobacterium</taxon>
    </lineage>
</organism>
<protein>
    <recommendedName>
        <fullName evidence="4">Amidoligase enzyme</fullName>
    </recommendedName>
</protein>
<evidence type="ECO:0008006" key="4">
    <source>
        <dbReference type="Google" id="ProtNLM"/>
    </source>
</evidence>
<reference evidence="2 3" key="1">
    <citation type="submission" date="2018-08" db="EMBL/GenBank/DDBJ databases">
        <title>A genome reference for cultivated species of the human gut microbiota.</title>
        <authorList>
            <person name="Zou Y."/>
            <person name="Xue W."/>
            <person name="Luo G."/>
        </authorList>
    </citation>
    <scope>NUCLEOTIDE SEQUENCE [LARGE SCALE GENOMIC DNA]</scope>
    <source>
        <strain evidence="2 3">OF05-12</strain>
    </source>
</reference>
<comment type="caution">
    <text evidence="2">The sequence shown here is derived from an EMBL/GenBank/DDBJ whole genome shotgun (WGS) entry which is preliminary data.</text>
</comment>
<evidence type="ECO:0000256" key="1">
    <source>
        <dbReference type="SAM" id="MobiDB-lite"/>
    </source>
</evidence>
<evidence type="ECO:0000313" key="3">
    <source>
        <dbReference type="Proteomes" id="UP000261031"/>
    </source>
</evidence>
<sequence length="207" mass="24149">MFTVGLEIEINGGHDHDKLKNHPLIAGYCTDGSLYHRDGLEYQTDILFTTDFDAINELVESIHCYGDEPERAGGHMHVRRTRRQTPSRWYWALKGLSDRQARNLNMRHTYYNRWCELRHGDYSGKGTAVNNTHAGTIELRTFARWDDTTATRLAVALEWAHHMWRYFESHELYQLKTADIMRESARSAYSTPRTTPAMRLATSRKED</sequence>
<evidence type="ECO:0000313" key="2">
    <source>
        <dbReference type="EMBL" id="RGP02880.1"/>
    </source>
</evidence>
<dbReference type="AlphaFoldDB" id="A0A3E5HME2"/>
<dbReference type="EMBL" id="QSWD01000003">
    <property type="protein sequence ID" value="RGP02880.1"/>
    <property type="molecule type" value="Genomic_DNA"/>
</dbReference>